<dbReference type="HOGENOM" id="CLU_2145679_0_0_1"/>
<keyword evidence="3" id="KW-1185">Reference proteome</keyword>
<evidence type="ECO:0000256" key="1">
    <source>
        <dbReference type="SAM" id="MobiDB-lite"/>
    </source>
</evidence>
<dbReference type="Proteomes" id="UP000008782">
    <property type="component" value="Unassembled WGS sequence"/>
</dbReference>
<feature type="compositionally biased region" description="Basic and acidic residues" evidence="1">
    <location>
        <begin position="77"/>
        <end position="87"/>
    </location>
</feature>
<proteinExistence type="predicted"/>
<dbReference type="VEuPathDB" id="FungiDB:GLRG_07359"/>
<reference evidence="3" key="1">
    <citation type="journal article" date="2012" name="Nat. Genet.">
        <title>Lifestyle transitions in plant pathogenic Colletotrichum fungi deciphered by genome and transcriptome analyses.</title>
        <authorList>
            <person name="O'Connell R.J."/>
            <person name="Thon M.R."/>
            <person name="Hacquard S."/>
            <person name="Amyotte S.G."/>
            <person name="Kleemann J."/>
            <person name="Torres M.F."/>
            <person name="Damm U."/>
            <person name="Buiate E.A."/>
            <person name="Epstein L."/>
            <person name="Alkan N."/>
            <person name="Altmueller J."/>
            <person name="Alvarado-Balderrama L."/>
            <person name="Bauser C.A."/>
            <person name="Becker C."/>
            <person name="Birren B.W."/>
            <person name="Chen Z."/>
            <person name="Choi J."/>
            <person name="Crouch J.A."/>
            <person name="Duvick J.P."/>
            <person name="Farman M.A."/>
            <person name="Gan P."/>
            <person name="Heiman D."/>
            <person name="Henrissat B."/>
            <person name="Howard R.J."/>
            <person name="Kabbage M."/>
            <person name="Koch C."/>
            <person name="Kracher B."/>
            <person name="Kubo Y."/>
            <person name="Law A.D."/>
            <person name="Lebrun M.-H."/>
            <person name="Lee Y.-H."/>
            <person name="Miyara I."/>
            <person name="Moore N."/>
            <person name="Neumann U."/>
            <person name="Nordstroem K."/>
            <person name="Panaccione D.G."/>
            <person name="Panstruga R."/>
            <person name="Place M."/>
            <person name="Proctor R.H."/>
            <person name="Prusky D."/>
            <person name="Rech G."/>
            <person name="Reinhardt R."/>
            <person name="Rollins J.A."/>
            <person name="Rounsley S."/>
            <person name="Schardl C.L."/>
            <person name="Schwartz D.C."/>
            <person name="Shenoy N."/>
            <person name="Shirasu K."/>
            <person name="Sikhakolli U.R."/>
            <person name="Stueber K."/>
            <person name="Sukno S.A."/>
            <person name="Sweigard J.A."/>
            <person name="Takano Y."/>
            <person name="Takahara H."/>
            <person name="Trail F."/>
            <person name="van der Does H.C."/>
            <person name="Voll L.M."/>
            <person name="Will I."/>
            <person name="Young S."/>
            <person name="Zeng Q."/>
            <person name="Zhang J."/>
            <person name="Zhou S."/>
            <person name="Dickman M.B."/>
            <person name="Schulze-Lefert P."/>
            <person name="Ver Loren van Themaat E."/>
            <person name="Ma L.-J."/>
            <person name="Vaillancourt L.J."/>
        </authorList>
    </citation>
    <scope>NUCLEOTIDE SEQUENCE [LARGE SCALE GENOMIC DNA]</scope>
    <source>
        <strain evidence="3">M1.001 / M2 / FGSC 10212</strain>
    </source>
</reference>
<name>E3QMX7_COLGM</name>
<dbReference type="GeneID" id="24412724"/>
<feature type="compositionally biased region" description="Polar residues" evidence="1">
    <location>
        <begin position="42"/>
        <end position="59"/>
    </location>
</feature>
<dbReference type="EMBL" id="GG697360">
    <property type="protein sequence ID" value="EFQ32215.1"/>
    <property type="molecule type" value="Genomic_DNA"/>
</dbReference>
<evidence type="ECO:0000313" key="3">
    <source>
        <dbReference type="Proteomes" id="UP000008782"/>
    </source>
</evidence>
<sequence>MQPNHRPPQKLLPWSWEAGFSGRTLQAALPCAALCGAAYLTASSSSDQRTEPRTPSASARQDKARQRPVSRTGKGGRQTDRPQHETRQTLLCEGLWLLPGPGSEVMGMSMEK</sequence>
<accession>E3QMX7</accession>
<feature type="region of interest" description="Disordered" evidence="1">
    <location>
        <begin position="42"/>
        <end position="87"/>
    </location>
</feature>
<protein>
    <submittedName>
        <fullName evidence="2">Uncharacterized protein</fullName>
    </submittedName>
</protein>
<evidence type="ECO:0000313" key="2">
    <source>
        <dbReference type="EMBL" id="EFQ32215.1"/>
    </source>
</evidence>
<dbReference type="RefSeq" id="XP_008096235.1">
    <property type="nucleotide sequence ID" value="XM_008098044.1"/>
</dbReference>
<gene>
    <name evidence="2" type="ORF">GLRG_07359</name>
</gene>
<organism evidence="3">
    <name type="scientific">Colletotrichum graminicola (strain M1.001 / M2 / FGSC 10212)</name>
    <name type="common">Maize anthracnose fungus</name>
    <name type="synonym">Glomerella graminicola</name>
    <dbReference type="NCBI Taxonomy" id="645133"/>
    <lineage>
        <taxon>Eukaryota</taxon>
        <taxon>Fungi</taxon>
        <taxon>Dikarya</taxon>
        <taxon>Ascomycota</taxon>
        <taxon>Pezizomycotina</taxon>
        <taxon>Sordariomycetes</taxon>
        <taxon>Hypocreomycetidae</taxon>
        <taxon>Glomerellales</taxon>
        <taxon>Glomerellaceae</taxon>
        <taxon>Colletotrichum</taxon>
        <taxon>Colletotrichum graminicola species complex</taxon>
    </lineage>
</organism>
<dbReference type="AlphaFoldDB" id="E3QMX7"/>